<evidence type="ECO:0000256" key="6">
    <source>
        <dbReference type="ARBA" id="ARBA00022989"/>
    </source>
</evidence>
<feature type="compositionally biased region" description="Acidic residues" evidence="9">
    <location>
        <begin position="1"/>
        <end position="19"/>
    </location>
</feature>
<keyword evidence="7 8" id="KW-0472">Membrane</keyword>
<feature type="transmembrane region" description="Helical" evidence="8">
    <location>
        <begin position="426"/>
        <end position="449"/>
    </location>
</feature>
<evidence type="ECO:0000313" key="10">
    <source>
        <dbReference type="EMBL" id="ODQ44400.1"/>
    </source>
</evidence>
<sequence>MQLEAGEEAAEEALEEETWPGEHARVSDAGFVVLFAGTCVAYCYCWLHVCDTASVGALLAPPETQHGHRHPPRTLPLLPLRPALPLLRHSPLLEPPRTVSAPVSSPVVAGLVIAWSTVALGLVVMAGAAKCCSSYAVFLRACHCTSSALLAAVAVYCVLHHHTYPGVVLLCAAAALLLCRRVLAAKFQRSAAVAALVASVARHSTSLALVASAGAVLALLVRLTWIVLLSQIYYKWEHLIRFHAGTFADPGMLLVTAFSLGSGAYLADVVCNITLLALSGMYASWYWRREISFRHTRTAVKNALLLKAGSACFASFFVSVSELLTLMHSILLAVFFVKRTTCLEKKLALTNSYVLTYVALSDLSIVGSVDRVSQSLGPEPWAALQKDGIVNHTLQICSFTISLLTAVVCHLYLAHRQPGFGQHHNFTILFPLFGFLLALEMCRMAFLIFTAGNNTLIVALKSHPEVANRGVSTNYRSDLLHIQEQWPTLNPFI</sequence>
<dbReference type="InterPro" id="IPR007603">
    <property type="entry name" value="Choline_transptr-like"/>
</dbReference>
<dbReference type="GeneID" id="30178631"/>
<feature type="region of interest" description="Disordered" evidence="9">
    <location>
        <begin position="1"/>
        <end position="20"/>
    </location>
</feature>
<feature type="transmembrane region" description="Helical" evidence="8">
    <location>
        <begin position="29"/>
        <end position="49"/>
    </location>
</feature>
<evidence type="ECO:0000256" key="4">
    <source>
        <dbReference type="ARBA" id="ARBA00015388"/>
    </source>
</evidence>
<dbReference type="AlphaFoldDB" id="A0A1E3NE41"/>
<dbReference type="GO" id="GO:0005886">
    <property type="term" value="C:plasma membrane"/>
    <property type="evidence" value="ECO:0007669"/>
    <property type="project" value="UniProtKB-SubCell"/>
</dbReference>
<keyword evidence="6 8" id="KW-1133">Transmembrane helix</keyword>
<feature type="transmembrane region" description="Helical" evidence="8">
    <location>
        <begin position="265"/>
        <end position="288"/>
    </location>
</feature>
<accession>A0A1E3NE41</accession>
<comment type="similarity">
    <text evidence="3 8">Belongs to the CTL (choline transporter-like) family.</text>
</comment>
<reference evidence="10 11" key="1">
    <citation type="journal article" date="2016" name="Proc. Natl. Acad. Sci. U.S.A.">
        <title>Comparative genomics of biotechnologically important yeasts.</title>
        <authorList>
            <person name="Riley R."/>
            <person name="Haridas S."/>
            <person name="Wolfe K.H."/>
            <person name="Lopes M.R."/>
            <person name="Hittinger C.T."/>
            <person name="Goeker M."/>
            <person name="Salamov A.A."/>
            <person name="Wisecaver J.H."/>
            <person name="Long T.M."/>
            <person name="Calvey C.H."/>
            <person name="Aerts A.L."/>
            <person name="Barry K.W."/>
            <person name="Choi C."/>
            <person name="Clum A."/>
            <person name="Coughlan A.Y."/>
            <person name="Deshpande S."/>
            <person name="Douglass A.P."/>
            <person name="Hanson S.J."/>
            <person name="Klenk H.-P."/>
            <person name="LaButti K.M."/>
            <person name="Lapidus A."/>
            <person name="Lindquist E.A."/>
            <person name="Lipzen A.M."/>
            <person name="Meier-Kolthoff J.P."/>
            <person name="Ohm R.A."/>
            <person name="Otillar R.P."/>
            <person name="Pangilinan J.L."/>
            <person name="Peng Y."/>
            <person name="Rokas A."/>
            <person name="Rosa C.A."/>
            <person name="Scheuner C."/>
            <person name="Sibirny A.A."/>
            <person name="Slot J.C."/>
            <person name="Stielow J.B."/>
            <person name="Sun H."/>
            <person name="Kurtzman C.P."/>
            <person name="Blackwell M."/>
            <person name="Grigoriev I.V."/>
            <person name="Jeffries T.W."/>
        </authorList>
    </citation>
    <scope>NUCLEOTIDE SEQUENCE [LARGE SCALE GENOMIC DNA]</scope>
    <source>
        <strain evidence="10 11">NRRL Y-2026</strain>
    </source>
</reference>
<proteinExistence type="inferred from homology"/>
<organism evidence="10 11">
    <name type="scientific">Pichia membranifaciens NRRL Y-2026</name>
    <dbReference type="NCBI Taxonomy" id="763406"/>
    <lineage>
        <taxon>Eukaryota</taxon>
        <taxon>Fungi</taxon>
        <taxon>Dikarya</taxon>
        <taxon>Ascomycota</taxon>
        <taxon>Saccharomycotina</taxon>
        <taxon>Pichiomycetes</taxon>
        <taxon>Pichiales</taxon>
        <taxon>Pichiaceae</taxon>
        <taxon>Pichia</taxon>
    </lineage>
</organism>
<keyword evidence="5 8" id="KW-0812">Transmembrane</keyword>
<dbReference type="EMBL" id="KV454007">
    <property type="protein sequence ID" value="ODQ44400.1"/>
    <property type="molecule type" value="Genomic_DNA"/>
</dbReference>
<keyword evidence="11" id="KW-1185">Reference proteome</keyword>
<dbReference type="Pfam" id="PF04515">
    <property type="entry name" value="Choline_transpo"/>
    <property type="match status" value="1"/>
</dbReference>
<evidence type="ECO:0000256" key="7">
    <source>
        <dbReference type="ARBA" id="ARBA00023136"/>
    </source>
</evidence>
<dbReference type="RefSeq" id="XP_019015513.1">
    <property type="nucleotide sequence ID" value="XM_019161944.1"/>
</dbReference>
<evidence type="ECO:0000313" key="11">
    <source>
        <dbReference type="Proteomes" id="UP000094455"/>
    </source>
</evidence>
<feature type="transmembrane region" description="Helical" evidence="8">
    <location>
        <begin position="308"/>
        <end position="337"/>
    </location>
</feature>
<dbReference type="PANTHER" id="PTHR12385">
    <property type="entry name" value="CHOLINE TRANSPORTER-LIKE (SLC FAMILY 44)"/>
    <property type="match status" value="1"/>
</dbReference>
<evidence type="ECO:0000256" key="5">
    <source>
        <dbReference type="ARBA" id="ARBA00022692"/>
    </source>
</evidence>
<evidence type="ECO:0000256" key="2">
    <source>
        <dbReference type="ARBA" id="ARBA00004651"/>
    </source>
</evidence>
<name>A0A1E3NE41_9ASCO</name>
<feature type="transmembrane region" description="Helical" evidence="8">
    <location>
        <begin position="137"/>
        <end position="156"/>
    </location>
</feature>
<protein>
    <recommendedName>
        <fullName evidence="4 8">Protein PNS1</fullName>
    </recommendedName>
</protein>
<feature type="transmembrane region" description="Helical" evidence="8">
    <location>
        <begin position="389"/>
        <end position="414"/>
    </location>
</feature>
<comment type="subcellular location">
    <subcellularLocation>
        <location evidence="2 8">Cell membrane</location>
        <topology evidence="2 8">Multi-pass membrane protein</topology>
    </subcellularLocation>
</comment>
<dbReference type="PANTHER" id="PTHR12385:SF4">
    <property type="entry name" value="PROTEIN PNS1"/>
    <property type="match status" value="1"/>
</dbReference>
<evidence type="ECO:0000256" key="8">
    <source>
        <dbReference type="RuleBase" id="RU368066"/>
    </source>
</evidence>
<gene>
    <name evidence="10" type="ORF">PICMEDRAFT_18312</name>
</gene>
<evidence type="ECO:0000256" key="1">
    <source>
        <dbReference type="ARBA" id="ARBA00002957"/>
    </source>
</evidence>
<dbReference type="GO" id="GO:0022857">
    <property type="term" value="F:transmembrane transporter activity"/>
    <property type="evidence" value="ECO:0007669"/>
    <property type="project" value="UniProtKB-UniRule"/>
</dbReference>
<dbReference type="Proteomes" id="UP000094455">
    <property type="component" value="Unassembled WGS sequence"/>
</dbReference>
<feature type="transmembrane region" description="Helical" evidence="8">
    <location>
        <begin position="162"/>
        <end position="179"/>
    </location>
</feature>
<feature type="transmembrane region" description="Helical" evidence="8">
    <location>
        <begin position="103"/>
        <end position="125"/>
    </location>
</feature>
<feature type="transmembrane region" description="Helical" evidence="8">
    <location>
        <begin position="207"/>
        <end position="234"/>
    </location>
</feature>
<evidence type="ECO:0000256" key="9">
    <source>
        <dbReference type="SAM" id="MobiDB-lite"/>
    </source>
</evidence>
<comment type="function">
    <text evidence="1 8">Probably involved in transport through the plasma membrane.</text>
</comment>
<evidence type="ECO:0000256" key="3">
    <source>
        <dbReference type="ARBA" id="ARBA00007168"/>
    </source>
</evidence>